<feature type="transmembrane region" description="Helical" evidence="7">
    <location>
        <begin position="277"/>
        <end position="298"/>
    </location>
</feature>
<dbReference type="CDD" id="cd06261">
    <property type="entry name" value="TM_PBP2"/>
    <property type="match status" value="1"/>
</dbReference>
<gene>
    <name evidence="9" type="primary">ycjO_6</name>
    <name evidence="9" type="ORF">ERS852406_01841</name>
</gene>
<reference evidence="9 10" key="1">
    <citation type="submission" date="2015-09" db="EMBL/GenBank/DDBJ databases">
        <authorList>
            <consortium name="Pathogen Informatics"/>
        </authorList>
    </citation>
    <scope>NUCLEOTIDE SEQUENCE [LARGE SCALE GENOMIC DNA]</scope>
    <source>
        <strain evidence="9 10">2789STDY5608849</strain>
    </source>
</reference>
<evidence type="ECO:0000256" key="5">
    <source>
        <dbReference type="ARBA" id="ARBA00022989"/>
    </source>
</evidence>
<keyword evidence="5 7" id="KW-1133">Transmembrane helix</keyword>
<comment type="similarity">
    <text evidence="7">Belongs to the binding-protein-dependent transport system permease family.</text>
</comment>
<evidence type="ECO:0000256" key="6">
    <source>
        <dbReference type="ARBA" id="ARBA00023136"/>
    </source>
</evidence>
<dbReference type="GO" id="GO:0055085">
    <property type="term" value="P:transmembrane transport"/>
    <property type="evidence" value="ECO:0007669"/>
    <property type="project" value="InterPro"/>
</dbReference>
<organism evidence="9 10">
    <name type="scientific">Fusicatenibacter saccharivorans</name>
    <dbReference type="NCBI Taxonomy" id="1150298"/>
    <lineage>
        <taxon>Bacteria</taxon>
        <taxon>Bacillati</taxon>
        <taxon>Bacillota</taxon>
        <taxon>Clostridia</taxon>
        <taxon>Lachnospirales</taxon>
        <taxon>Lachnospiraceae</taxon>
        <taxon>Fusicatenibacter</taxon>
    </lineage>
</organism>
<dbReference type="EMBL" id="CYYV01000008">
    <property type="protein sequence ID" value="CUO37902.1"/>
    <property type="molecule type" value="Genomic_DNA"/>
</dbReference>
<evidence type="ECO:0000256" key="4">
    <source>
        <dbReference type="ARBA" id="ARBA00022692"/>
    </source>
</evidence>
<dbReference type="PROSITE" id="PS50928">
    <property type="entry name" value="ABC_TM1"/>
    <property type="match status" value="1"/>
</dbReference>
<keyword evidence="3" id="KW-1003">Cell membrane</keyword>
<dbReference type="Gene3D" id="1.10.3720.10">
    <property type="entry name" value="MetI-like"/>
    <property type="match status" value="1"/>
</dbReference>
<evidence type="ECO:0000256" key="3">
    <source>
        <dbReference type="ARBA" id="ARBA00022475"/>
    </source>
</evidence>
<dbReference type="Proteomes" id="UP000095706">
    <property type="component" value="Unassembled WGS sequence"/>
</dbReference>
<keyword evidence="2 7" id="KW-0813">Transport</keyword>
<evidence type="ECO:0000313" key="9">
    <source>
        <dbReference type="EMBL" id="CUO37902.1"/>
    </source>
</evidence>
<evidence type="ECO:0000259" key="8">
    <source>
        <dbReference type="PROSITE" id="PS50928"/>
    </source>
</evidence>
<keyword evidence="4 7" id="KW-0812">Transmembrane</keyword>
<evidence type="ECO:0000256" key="2">
    <source>
        <dbReference type="ARBA" id="ARBA00022448"/>
    </source>
</evidence>
<comment type="subcellular location">
    <subcellularLocation>
        <location evidence="1 7">Cell membrane</location>
        <topology evidence="1 7">Multi-pass membrane protein</topology>
    </subcellularLocation>
</comment>
<dbReference type="InterPro" id="IPR050809">
    <property type="entry name" value="UgpAE/MalFG_permease"/>
</dbReference>
<keyword evidence="6 7" id="KW-0472">Membrane</keyword>
<dbReference type="AlphaFoldDB" id="A0A174EIZ5"/>
<dbReference type="GO" id="GO:0005886">
    <property type="term" value="C:plasma membrane"/>
    <property type="evidence" value="ECO:0007669"/>
    <property type="project" value="UniProtKB-SubCell"/>
</dbReference>
<protein>
    <submittedName>
        <fullName evidence="9">Inner membrane ABC transporter permease protein ycjO</fullName>
    </submittedName>
</protein>
<sequence>MAKEKMKKKKGHKIAPAILWKQRWLLVMSVPFVIWLIIFKYIPLWGWTMAFQEVKPATFALPIWERTWVGFKNFTDAFKDRLFTQTLINTLGVSFLDIAVGTIAAIAFAVLLNEMFFMKFKKVTQTISYLPHFVSWVIIASIAKNIFNDGGVVDSIFGKNLHLMSSNSPLIWVTIILINCWKEVGWNAIIYLSAMAGIDPGLYEAADMDGASRLQKIWHITLPGIRPTIIVLLIMSIGGALNVGMERQMLLSNPLVEDHTMVLSWFSYKRGIGNSNYGLGTAIGVFQSAVSVTLLLIANKIAGLVGEDKLM</sequence>
<dbReference type="PANTHER" id="PTHR43227:SF11">
    <property type="entry name" value="BLL4140 PROTEIN"/>
    <property type="match status" value="1"/>
</dbReference>
<evidence type="ECO:0000313" key="10">
    <source>
        <dbReference type="Proteomes" id="UP000095706"/>
    </source>
</evidence>
<dbReference type="InterPro" id="IPR035906">
    <property type="entry name" value="MetI-like_sf"/>
</dbReference>
<feature type="domain" description="ABC transmembrane type-1" evidence="8">
    <location>
        <begin position="87"/>
        <end position="298"/>
    </location>
</feature>
<dbReference type="SUPFAM" id="SSF161098">
    <property type="entry name" value="MetI-like"/>
    <property type="match status" value="1"/>
</dbReference>
<evidence type="ECO:0000256" key="1">
    <source>
        <dbReference type="ARBA" id="ARBA00004651"/>
    </source>
</evidence>
<accession>A0A174EIZ5</accession>
<dbReference type="Pfam" id="PF00528">
    <property type="entry name" value="BPD_transp_1"/>
    <property type="match status" value="1"/>
</dbReference>
<feature type="transmembrane region" description="Helical" evidence="7">
    <location>
        <begin position="24"/>
        <end position="42"/>
    </location>
</feature>
<dbReference type="InterPro" id="IPR000515">
    <property type="entry name" value="MetI-like"/>
</dbReference>
<name>A0A174EIZ5_9FIRM</name>
<proteinExistence type="inferred from homology"/>
<feature type="transmembrane region" description="Helical" evidence="7">
    <location>
        <begin position="91"/>
        <end position="112"/>
    </location>
</feature>
<dbReference type="RefSeq" id="WP_055227813.1">
    <property type="nucleotide sequence ID" value="NZ_CYYV01000008.1"/>
</dbReference>
<evidence type="ECO:0000256" key="7">
    <source>
        <dbReference type="RuleBase" id="RU363032"/>
    </source>
</evidence>
<dbReference type="PANTHER" id="PTHR43227">
    <property type="entry name" value="BLL4140 PROTEIN"/>
    <property type="match status" value="1"/>
</dbReference>
<feature type="transmembrane region" description="Helical" evidence="7">
    <location>
        <begin position="224"/>
        <end position="245"/>
    </location>
</feature>